<dbReference type="InterPro" id="IPR024973">
    <property type="entry name" value="ESPR"/>
</dbReference>
<dbReference type="SUPFAM" id="SSF51126">
    <property type="entry name" value="Pectin lyase-like"/>
    <property type="match status" value="1"/>
</dbReference>
<evidence type="ECO:0000313" key="3">
    <source>
        <dbReference type="EMBL" id="STY87337.1"/>
    </source>
</evidence>
<dbReference type="Pfam" id="PF13018">
    <property type="entry name" value="ESPR"/>
    <property type="match status" value="1"/>
</dbReference>
<sequence length="2847" mass="302921">MNRFCYRIIFSKSLGRFVVVSEKTRSEGKSDNPSVGGSTPVSSTSLGFGVGFGLKTLALSLLFGLGLTVHANTPTTITADPSADKALQPIILPTASGITSVNIATPNANGLSNNHYSQFDVGSTGAVLNNNRKAVNTQIAGYVQANPFMARGEANTILNQVNSNHPSHLGGFIEIAGKKADVIIANPSGLVINGAGFINAGNVHLAAANSQVNHGQVTGYEVGTGHIAAHGKLNLQGTDYATLIAKTAQIHDEIYAGKQLDVILGENSVNIQDGDFTQLTAINKQTSTSSASQTTNKEQQGTTPILALDISALGGMYAGKIHLVGTDKGFGVNNQGVITATGNGRQFGTGTLTLDSQGNLVNTGKILAKDAVTINTHGSTTQNNGTLLSEQADIAINTASLNNAGTITSTQTAKIDAQNSIKNLGSVYGGVLQVHTDKLNNTGQLIQTGTGKLGITTDTLINTDKAVIGQSLYGQTSIPTPSTPSSDQSAGSISSEPADNTNTSGGTGNLGTNPQPPALSGSGVNTQTKPVPTARGHITATTSIHNTGNQALITATGDISITANQTSNTNQASIDAQTLNTKTLTNTNSKIALEDINWQLTRFDNSKGSITARDGMVIDSGSVIINTSGSLASGGDMTLIAKDSIINQDGTITAVKQADITAKELQNGGTITADAIAITQQVDYTHTDQDKLVANRLAFTTSGKLINQSQLTADQTLTLNANYIDNTQAGIINSGNHTQITSQTNITNQGLINGDTTIVKAANTINNQAFGRIYGTQLAIQADTLNNTPAKATNQQTNQENDHHTSPVIAARERLDIGVNHLNNNPNPDRVGKFNEDFDNQALITSLGGLHIGGSLDDDHHATGKAQTVVNKGATIESAGQMQVDTKTLLNTNADFKKHTVKVDAESVYGQTLYRAHEQAAAIPTAQKSTDVADLGKKPMAGLFDCPKGSECIVNYDHNSPIWSYFKIDAPKQPIPDIKAKDLLDEPKLPKNETAESCALAEASNQACTQYNEALANYTKVMGPLLKWQEDNAASIEALELAIREYNRQFATNKSDVDLALNIYTTDEAKLGPTSKKGAPDGALYVKDASGNFHFVTEEVDVITTDFVVYEDKTLSSDPARMVAGQNLVIHGDTLINDKSQMNAGAGFSVIGDTVIQTPDNGLYGEKTKVTENGRFTRYTVRSSAGGRRHKRVPNGGGSFTQSFAPLATYGLPILNAAINKTPSAITFDQSALTSGDVETVLAALKANQSALSLDAKQQLSKLLAAKAQGQAVDEAILPELTKVLSQSVNTKPASVISADFSQLTIPSSALYIINADDPNLPLVQTDPVFTDYKQWLSSDYMLKALQSDPNHIHKRLSDGYGEQERIKDQYYLLTGRHINTDYHSNEEAFKALMDNGITAAKQFGYTLGTALTPDQMANLTTDIVWLVKQPITVVTKDKDGNSITKTQDALVPKLYLRSANIATGTLSPDGRYSTVSARSIDMQLTGNLDNNGNVIAKGTMSIKANNVTNDGGIYGNFVAVTADNTIANHGTMYANSAMSLDAGNQIINQSQTTTHHNKQGQSTSSNTAITRIATIRVGDGLKDQTDEQGNPLITLSLRGNQIIYQGATSDNTGGSTHMTAENGIDIGTVTVSNHISAVADENNYFNYSQTTDVGSNITSHGNTIIRTTGEYADINIQGSSMQSGGTTAVVATGDVSISEGRQTERAESASLHTNRRLTGSKTEQSGFGQYSDKSLVSQVGGNQVVIQGVNTSLISTEVLADKDILIKADNQLLIGSAKDNVSGHSSHEVTKKGLFATSPTSVTLGKQQTRQNDAYEHTTYTGSLVGTTGGNIRLEAGDDINIINSDIIAQKDAIDANTGNILFKAQAVDITSQNIQSSNESHFLQKTTGITASVSSSLVGEVQSLETLKESINDTNSRRAKLMGSLAAVSKARTLTQNLQDGKLGNIRAQATIGSQSTKSDSHSRQEMNDAANVYAEGNLIFDVKGKGENSTLTVTGSNISVGKNLYNLVEGDVTYQASTQTNTQDSQNSSKGWGAGVYASANLSTDGLTSNSAGFTINANKAKGSSSETTTTHTNTQVTVGGTTVNDIGGSLILDGANLDTTYLTGTVGGDLIVKSRQDTYQYTHDQKQAGFSADVGFNGKPQSFSINGGKTDVDATYAQVTHQSGITAKESTLIVQGQGSFTGGHLITDAGKNQTQFAQGIQTQGIQNQLSYGGDAISVGIGIGADTSNPNGKAKPTLQGLGYGKITPTHKTSTTHSAITDQAGLSHINTENFKQAEVQNQLNEIITNEFNKEQALKELGAQTVITTEFGEEAPKQIGDYAQDKELKLLAQGNTQEAKKWAEGGVYRVALHTVVGALGTGTIEGAVTTGSVAAAAPTINKLSEQITEQLVKAGISEDTAQNATSLITSLAVATATQSAGVDTSSTATAVNVDAFNRQLHPDEIRFILNEDRVKRFADKYGLSIEEAKKELAIVVTAYHDLEWAEAFEKDGNKLNVLHGDQDRAFDFLYYDEVVQDYWRVPNETNSGMKLFKDDLRDKVREDSFKNLDELMRAAAHDQTVREYIELIWVNKDPALAAYEYNKGVGNAYNTANTNPIKTTKLILDDFINLIPNIIKSAQSSDIGPIDSVRGVADYERLLQLQGNYYDYGYLKTSQEIENSQKIWMTMPVAEVSALAAKKVLQGRNIRHTNKPASTQENSVRIENNVNADNDSFTHISDLMKKAESTGWKSPDGSIIWPPNNGIVPHSSFNTTIPVGSRLDRYGGTGDRSSYLAPVDVPVDARALSPDTNLLIRDEYIVLKPLPVIQSKVMPWFGKEGMGIQYETKEATGFTIKQLEELKYIEKVVK</sequence>
<reference evidence="3 4" key="1">
    <citation type="submission" date="2018-06" db="EMBL/GenBank/DDBJ databases">
        <authorList>
            <consortium name="Pathogen Informatics"/>
            <person name="Doyle S."/>
        </authorList>
    </citation>
    <scope>NUCLEOTIDE SEQUENCE [LARGE SCALE GENOMIC DNA]</scope>
    <source>
        <strain evidence="3 4">NCTC11227</strain>
    </source>
</reference>
<protein>
    <submittedName>
        <fullName evidence="3">Filamentous hemagglutinin</fullName>
    </submittedName>
</protein>
<dbReference type="SMART" id="SM00912">
    <property type="entry name" value="Haemagg_act"/>
    <property type="match status" value="1"/>
</dbReference>
<evidence type="ECO:0000259" key="2">
    <source>
        <dbReference type="SMART" id="SM00912"/>
    </source>
</evidence>
<dbReference type="NCBIfam" id="TIGR01901">
    <property type="entry name" value="adhes_NPXG"/>
    <property type="match status" value="1"/>
</dbReference>
<dbReference type="Gene3D" id="2.160.20.10">
    <property type="entry name" value="Single-stranded right-handed beta-helix, Pectin lyase-like"/>
    <property type="match status" value="1"/>
</dbReference>
<dbReference type="Pfam" id="PF05860">
    <property type="entry name" value="TPS"/>
    <property type="match status" value="1"/>
</dbReference>
<accession>A0A378PLK6</accession>
<gene>
    <name evidence="3" type="primary">fhaB_2</name>
    <name evidence="3" type="ORF">NCTC11227_01345</name>
</gene>
<dbReference type="EMBL" id="UGPW01000001">
    <property type="protein sequence ID" value="STY87337.1"/>
    <property type="molecule type" value="Genomic_DNA"/>
</dbReference>
<dbReference type="InterPro" id="IPR025157">
    <property type="entry name" value="Hemagglutinin_rpt"/>
</dbReference>
<proteinExistence type="predicted"/>
<dbReference type="InterPro" id="IPR025331">
    <property type="entry name" value="TNT"/>
</dbReference>
<feature type="domain" description="Filamentous haemagglutinin FhaB/tRNA nuclease CdiA-like TPS" evidence="2">
    <location>
        <begin position="95"/>
        <end position="215"/>
    </location>
</feature>
<dbReference type="Proteomes" id="UP000255102">
    <property type="component" value="Unassembled WGS sequence"/>
</dbReference>
<dbReference type="InterPro" id="IPR012334">
    <property type="entry name" value="Pectin_lyas_fold"/>
</dbReference>
<feature type="region of interest" description="Disordered" evidence="1">
    <location>
        <begin position="1700"/>
        <end position="1729"/>
    </location>
</feature>
<feature type="compositionally biased region" description="Polar residues" evidence="1">
    <location>
        <begin position="1711"/>
        <end position="1729"/>
    </location>
</feature>
<feature type="compositionally biased region" description="Polar residues" evidence="1">
    <location>
        <begin position="487"/>
        <end position="499"/>
    </location>
</feature>
<evidence type="ECO:0000256" key="1">
    <source>
        <dbReference type="SAM" id="MobiDB-lite"/>
    </source>
</evidence>
<dbReference type="InterPro" id="IPR008638">
    <property type="entry name" value="FhaB/CdiA-like_TPS"/>
</dbReference>
<dbReference type="RefSeq" id="WP_115265743.1">
    <property type="nucleotide sequence ID" value="NZ_UGPW01000001.1"/>
</dbReference>
<feature type="region of interest" description="Disordered" evidence="1">
    <location>
        <begin position="475"/>
        <end position="533"/>
    </location>
</feature>
<organism evidence="3 4">
    <name type="scientific">Moraxella ovis</name>
    <dbReference type="NCBI Taxonomy" id="29433"/>
    <lineage>
        <taxon>Bacteria</taxon>
        <taxon>Pseudomonadati</taxon>
        <taxon>Pseudomonadota</taxon>
        <taxon>Gammaproteobacteria</taxon>
        <taxon>Moraxellales</taxon>
        <taxon>Moraxellaceae</taxon>
        <taxon>Moraxella</taxon>
    </lineage>
</organism>
<dbReference type="Pfam" id="PF14021">
    <property type="entry name" value="TNT"/>
    <property type="match status" value="1"/>
</dbReference>
<feature type="compositionally biased region" description="Low complexity" evidence="1">
    <location>
        <begin position="476"/>
        <end position="486"/>
    </location>
</feature>
<dbReference type="Pfam" id="PF13332">
    <property type="entry name" value="Fil_haemagg_2"/>
    <property type="match status" value="3"/>
</dbReference>
<dbReference type="InterPro" id="IPR011050">
    <property type="entry name" value="Pectin_lyase_fold/virulence"/>
</dbReference>
<name>A0A378PLK6_9GAMM</name>
<dbReference type="GO" id="GO:0050135">
    <property type="term" value="F:NADP+ nucleosidase activity"/>
    <property type="evidence" value="ECO:0007669"/>
    <property type="project" value="InterPro"/>
</dbReference>
<evidence type="ECO:0000313" key="4">
    <source>
        <dbReference type="Proteomes" id="UP000255102"/>
    </source>
</evidence>